<dbReference type="GO" id="GO:0005506">
    <property type="term" value="F:iron ion binding"/>
    <property type="evidence" value="ECO:0007669"/>
    <property type="project" value="InterPro"/>
</dbReference>
<keyword evidence="6 7" id="KW-0414">Isoprene biosynthesis</keyword>
<dbReference type="Gene3D" id="3.30.413.10">
    <property type="entry name" value="Sulfite Reductase Hemoprotein, domain 1"/>
    <property type="match status" value="1"/>
</dbReference>
<evidence type="ECO:0000256" key="4">
    <source>
        <dbReference type="ARBA" id="ARBA00023004"/>
    </source>
</evidence>
<dbReference type="GO" id="GO:0051539">
    <property type="term" value="F:4 iron, 4 sulfur cluster binding"/>
    <property type="evidence" value="ECO:0007669"/>
    <property type="project" value="UniProtKB-UniRule"/>
</dbReference>
<dbReference type="InterPro" id="IPR016425">
    <property type="entry name" value="IspG_bac"/>
</dbReference>
<comment type="catalytic activity">
    <reaction evidence="7">
        <text>(2E)-4-hydroxy-3-methylbut-2-enyl diphosphate + oxidized [flavodoxin] + H2O + 2 H(+) = 2-C-methyl-D-erythritol 2,4-cyclic diphosphate + reduced [flavodoxin]</text>
        <dbReference type="Rhea" id="RHEA:43604"/>
        <dbReference type="Rhea" id="RHEA-COMP:10622"/>
        <dbReference type="Rhea" id="RHEA-COMP:10623"/>
        <dbReference type="ChEBI" id="CHEBI:15377"/>
        <dbReference type="ChEBI" id="CHEBI:15378"/>
        <dbReference type="ChEBI" id="CHEBI:57618"/>
        <dbReference type="ChEBI" id="CHEBI:58210"/>
        <dbReference type="ChEBI" id="CHEBI:58483"/>
        <dbReference type="ChEBI" id="CHEBI:128753"/>
        <dbReference type="EC" id="1.17.7.3"/>
    </reaction>
</comment>
<comment type="similarity">
    <text evidence="7">Belongs to the IspG family.</text>
</comment>
<comment type="cofactor">
    <cofactor evidence="7">
        <name>[4Fe-4S] cluster</name>
        <dbReference type="ChEBI" id="CHEBI:49883"/>
    </cofactor>
    <text evidence="7">Binds 1 [4Fe-4S] cluster.</text>
</comment>
<dbReference type="Pfam" id="PF26540">
    <property type="entry name" value="GcpE_C"/>
    <property type="match status" value="1"/>
</dbReference>
<dbReference type="InterPro" id="IPR004588">
    <property type="entry name" value="IspG_bac-typ"/>
</dbReference>
<keyword evidence="4 7" id="KW-0408">Iron</keyword>
<feature type="binding site" evidence="7">
    <location>
        <position position="302"/>
    </location>
    <ligand>
        <name>[4Fe-4S] cluster</name>
        <dbReference type="ChEBI" id="CHEBI:49883"/>
    </ligand>
</feature>
<dbReference type="UniPathway" id="UPA00056">
    <property type="reaction ID" value="UER00096"/>
</dbReference>
<dbReference type="HAMAP" id="MF_00159">
    <property type="entry name" value="IspG"/>
    <property type="match status" value="1"/>
</dbReference>
<accession>A0A6I3SB63</accession>
<dbReference type="EMBL" id="WNCL01000037">
    <property type="protein sequence ID" value="MTU43957.1"/>
    <property type="molecule type" value="Genomic_DNA"/>
</dbReference>
<dbReference type="PANTHER" id="PTHR30454">
    <property type="entry name" value="4-HYDROXY-3-METHYLBUT-2-EN-1-YL DIPHOSPHATE SYNTHASE"/>
    <property type="match status" value="1"/>
</dbReference>
<keyword evidence="2 7" id="KW-0479">Metal-binding</keyword>
<dbReference type="Pfam" id="PF04551">
    <property type="entry name" value="GcpE"/>
    <property type="match status" value="1"/>
</dbReference>
<dbReference type="AlphaFoldDB" id="A0A6I3SB63"/>
<dbReference type="Proteomes" id="UP000462362">
    <property type="component" value="Unassembled WGS sequence"/>
</dbReference>
<dbReference type="GO" id="GO:0046429">
    <property type="term" value="F:4-hydroxy-3-methylbut-2-en-1-yl diphosphate synthase activity (ferredoxin)"/>
    <property type="evidence" value="ECO:0007669"/>
    <property type="project" value="UniProtKB-UniRule"/>
</dbReference>
<dbReference type="PIRSF" id="PIRSF004640">
    <property type="entry name" value="IspG"/>
    <property type="match status" value="1"/>
</dbReference>
<gene>
    <name evidence="7 10" type="primary">ispG</name>
    <name evidence="10" type="synonym">gcpE</name>
    <name evidence="10" type="ORF">GMD42_10110</name>
</gene>
<name>A0A6I3SB63_9BURK</name>
<evidence type="ECO:0000259" key="9">
    <source>
        <dbReference type="Pfam" id="PF26540"/>
    </source>
</evidence>
<evidence type="ECO:0000313" key="11">
    <source>
        <dbReference type="Proteomes" id="UP000462362"/>
    </source>
</evidence>
<dbReference type="InterPro" id="IPR058578">
    <property type="entry name" value="IspG_TIM"/>
</dbReference>
<dbReference type="Gene3D" id="3.20.20.20">
    <property type="entry name" value="Dihydropteroate synthase-like"/>
    <property type="match status" value="1"/>
</dbReference>
<dbReference type="GO" id="GO:0019288">
    <property type="term" value="P:isopentenyl diphosphate biosynthetic process, methylerythritol 4-phosphate pathway"/>
    <property type="evidence" value="ECO:0007669"/>
    <property type="project" value="UniProtKB-UniRule"/>
</dbReference>
<dbReference type="NCBIfam" id="TIGR00612">
    <property type="entry name" value="ispG_gcpE"/>
    <property type="match status" value="1"/>
</dbReference>
<evidence type="ECO:0000259" key="8">
    <source>
        <dbReference type="Pfam" id="PF04551"/>
    </source>
</evidence>
<reference evidence="10 11" key="1">
    <citation type="journal article" date="2019" name="Nat. Med.">
        <title>A library of human gut bacterial isolates paired with longitudinal multiomics data enables mechanistic microbiome research.</title>
        <authorList>
            <person name="Poyet M."/>
            <person name="Groussin M."/>
            <person name="Gibbons S.M."/>
            <person name="Avila-Pacheco J."/>
            <person name="Jiang X."/>
            <person name="Kearney S.M."/>
            <person name="Perrotta A.R."/>
            <person name="Berdy B."/>
            <person name="Zhao S."/>
            <person name="Lieberman T.D."/>
            <person name="Swanson P.K."/>
            <person name="Smith M."/>
            <person name="Roesemann S."/>
            <person name="Alexander J.E."/>
            <person name="Rich S.A."/>
            <person name="Livny J."/>
            <person name="Vlamakis H."/>
            <person name="Clish C."/>
            <person name="Bullock K."/>
            <person name="Deik A."/>
            <person name="Scott J."/>
            <person name="Pierce K.A."/>
            <person name="Xavier R.J."/>
            <person name="Alm E.J."/>
        </authorList>
    </citation>
    <scope>NUCLEOTIDE SEQUENCE [LARGE SCALE GENOMIC DNA]</scope>
    <source>
        <strain evidence="10 11">BIOML-A2</strain>
    </source>
</reference>
<sequence length="410" mass="44910">MSSSQKEPMIVRWKDNIVEIGAGRPVVIQSMTNTDTADVESSTKQVLELAQAGSELVRLTVNTPAAAKAIAEIRRRLDEAGCFVPLVGDFHYNGHKLLNEYPECAEAFSKYRINPGNVGKGDKQEENFRTMIELAKKYDKPVRIGVNWGSLDQDLLARMMSENQKLENPLDAKEVLREALVRSAVENADRAVELGMKPSQVAISAKVSGVKDLIAVYRELEARCAYPLHLGLTEAGMGLKGTVSTTAALSVLLLENIGDTIRVSLTPEPGQSRTAEVELACEILQALGMRNFTPQVVSCPGCGRTTSCLFQELAKETQDFIKLRMPDWRKHNPGVENMNVAVMGCVVNGPGESRHANIGISLPGSGEAPVSPVFIDGKKWGSLKGPKMSEEFHSLIEEYVQKNYQNAKEQ</sequence>
<feature type="binding site" evidence="7">
    <location>
        <position position="299"/>
    </location>
    <ligand>
        <name>[4Fe-4S] cluster</name>
        <dbReference type="ChEBI" id="CHEBI:49883"/>
    </ligand>
</feature>
<dbReference type="InterPro" id="IPR058579">
    <property type="entry name" value="IspG_C"/>
</dbReference>
<dbReference type="NCBIfam" id="NF001540">
    <property type="entry name" value="PRK00366.1"/>
    <property type="match status" value="1"/>
</dbReference>
<feature type="domain" description="IspG TIM-barrel" evidence="8">
    <location>
        <begin position="18"/>
        <end position="279"/>
    </location>
</feature>
<dbReference type="RefSeq" id="WP_155165954.1">
    <property type="nucleotide sequence ID" value="NZ_DBGEHT010000154.1"/>
</dbReference>
<dbReference type="InterPro" id="IPR045854">
    <property type="entry name" value="NO2/SO3_Rdtase_4Fe4S_sf"/>
</dbReference>
<proteinExistence type="inferred from homology"/>
<organism evidence="10 11">
    <name type="scientific">Parasutterella excrementihominis</name>
    <dbReference type="NCBI Taxonomy" id="487175"/>
    <lineage>
        <taxon>Bacteria</taxon>
        <taxon>Pseudomonadati</taxon>
        <taxon>Pseudomonadota</taxon>
        <taxon>Betaproteobacteria</taxon>
        <taxon>Burkholderiales</taxon>
        <taxon>Sutterellaceae</taxon>
        <taxon>Parasutterella</taxon>
    </lineage>
</organism>
<dbReference type="GO" id="GO:0141197">
    <property type="term" value="F:4-hydroxy-3-methylbut-2-enyl-diphosphate synthase activity (flavodoxin)"/>
    <property type="evidence" value="ECO:0007669"/>
    <property type="project" value="UniProtKB-EC"/>
</dbReference>
<evidence type="ECO:0000256" key="2">
    <source>
        <dbReference type="ARBA" id="ARBA00022723"/>
    </source>
</evidence>
<protein>
    <recommendedName>
        <fullName evidence="7">4-hydroxy-3-methylbut-2-en-1-yl diphosphate synthase (flavodoxin)</fullName>
        <ecNumber evidence="7">1.17.7.3</ecNumber>
    </recommendedName>
    <alternativeName>
        <fullName evidence="7">1-hydroxy-2-methyl-2-(E)-butenyl 4-diphosphate synthase</fullName>
    </alternativeName>
</protein>
<comment type="function">
    <text evidence="7">Converts 2C-methyl-D-erythritol 2,4-cyclodiphosphate (ME-2,4cPP) into 1-hydroxy-2-methyl-2-(E)-butenyl 4-diphosphate.</text>
</comment>
<evidence type="ECO:0000256" key="5">
    <source>
        <dbReference type="ARBA" id="ARBA00023014"/>
    </source>
</evidence>
<dbReference type="InterPro" id="IPR011005">
    <property type="entry name" value="Dihydropteroate_synth-like_sf"/>
</dbReference>
<keyword evidence="1 7" id="KW-0004">4Fe-4S</keyword>
<evidence type="ECO:0000256" key="1">
    <source>
        <dbReference type="ARBA" id="ARBA00022485"/>
    </source>
</evidence>
<feature type="binding site" evidence="7">
    <location>
        <position position="345"/>
    </location>
    <ligand>
        <name>[4Fe-4S] cluster</name>
        <dbReference type="ChEBI" id="CHEBI:49883"/>
    </ligand>
</feature>
<comment type="caution">
    <text evidence="10">The sequence shown here is derived from an EMBL/GenBank/DDBJ whole genome shotgun (WGS) entry which is preliminary data.</text>
</comment>
<evidence type="ECO:0000256" key="6">
    <source>
        <dbReference type="ARBA" id="ARBA00023229"/>
    </source>
</evidence>
<feature type="domain" description="IspG C-terminal" evidence="9">
    <location>
        <begin position="295"/>
        <end position="397"/>
    </location>
</feature>
<feature type="binding site" evidence="7">
    <location>
        <position position="352"/>
    </location>
    <ligand>
        <name>[4Fe-4S] cluster</name>
        <dbReference type="ChEBI" id="CHEBI:49883"/>
    </ligand>
</feature>
<dbReference type="GO" id="GO:0016114">
    <property type="term" value="P:terpenoid biosynthetic process"/>
    <property type="evidence" value="ECO:0007669"/>
    <property type="project" value="InterPro"/>
</dbReference>
<keyword evidence="3 7" id="KW-0560">Oxidoreductase</keyword>
<evidence type="ECO:0000256" key="3">
    <source>
        <dbReference type="ARBA" id="ARBA00023002"/>
    </source>
</evidence>
<dbReference type="PANTHER" id="PTHR30454:SF0">
    <property type="entry name" value="4-HYDROXY-3-METHYLBUT-2-EN-1-YL DIPHOSPHATE SYNTHASE (FERREDOXIN), CHLOROPLASTIC"/>
    <property type="match status" value="1"/>
</dbReference>
<dbReference type="FunFam" id="3.30.413.10:FF:000012">
    <property type="entry name" value="4-hydroxy-3-methylbut-2-en-1-yl diphosphate synthase (flavodoxin)"/>
    <property type="match status" value="1"/>
</dbReference>
<dbReference type="EC" id="1.17.7.3" evidence="7"/>
<keyword evidence="5 7" id="KW-0411">Iron-sulfur</keyword>
<evidence type="ECO:0000256" key="7">
    <source>
        <dbReference type="HAMAP-Rule" id="MF_00159"/>
    </source>
</evidence>
<comment type="pathway">
    <text evidence="7">Isoprenoid biosynthesis; isopentenyl diphosphate biosynthesis via DXP pathway; isopentenyl diphosphate from 1-deoxy-D-xylulose 5-phosphate: step 5/6.</text>
</comment>
<evidence type="ECO:0000313" key="10">
    <source>
        <dbReference type="EMBL" id="MTU43957.1"/>
    </source>
</evidence>